<evidence type="ECO:0000313" key="1">
    <source>
        <dbReference type="EMBL" id="AAM36007.1"/>
    </source>
</evidence>
<accession>A0AAI8ES60</accession>
<protein>
    <submittedName>
        <fullName evidence="1">Uncharacterized protein</fullName>
    </submittedName>
</protein>
<dbReference type="EMBL" id="AE008923">
    <property type="protein sequence ID" value="AAM36007.1"/>
    <property type="molecule type" value="Genomic_DNA"/>
</dbReference>
<gene>
    <name evidence="1" type="ordered locus">XAC1135</name>
</gene>
<reference evidence="1 2" key="1">
    <citation type="journal article" date="2002" name="Nature">
        <title>Comparison of the genomes of two Xanthomonas pathogens with differing host specificities.</title>
        <authorList>
            <person name="da Silva A.C."/>
            <person name="Ferro J.A."/>
            <person name="Reinach F.C."/>
            <person name="Farah C.S."/>
            <person name="Furlan L.R."/>
            <person name="Quaggio R.B."/>
            <person name="Monteiro-Vitorello C.B."/>
            <person name="Van Sluys M.A."/>
            <person name="Almeida N.F."/>
            <person name="Alves L.M."/>
            <person name="do Amaral A.M."/>
            <person name="Bertolini M.C."/>
            <person name="Camargo L.E."/>
            <person name="Camarotte G."/>
            <person name="Cannavan F."/>
            <person name="Cardozo J."/>
            <person name="Chambergo F."/>
            <person name="Ciapina L.P."/>
            <person name="Cicarelli R.M."/>
            <person name="Coutinho L.L."/>
            <person name="Cursino-Santos J.R."/>
            <person name="El-Dorry H."/>
            <person name="Faria J.B."/>
            <person name="Ferreira A.J."/>
            <person name="Ferreira R.C."/>
            <person name="Ferro M.I."/>
            <person name="Formighieri E.F."/>
            <person name="Franco M.C."/>
            <person name="Greggio C.C."/>
            <person name="Gruber A."/>
            <person name="Katsuyama A.M."/>
            <person name="Kishi L.T."/>
            <person name="Leite R.P."/>
            <person name="Lemos E.G."/>
            <person name="Lemos M.V."/>
            <person name="Locali E.C."/>
            <person name="Machado M.A."/>
            <person name="Madeira A.M."/>
            <person name="Martinez-Rossi N.M."/>
            <person name="Martins E.C."/>
            <person name="Meidanis J."/>
            <person name="Menck C.F."/>
            <person name="Miyaki C.Y."/>
            <person name="Moon D.H."/>
            <person name="Moreira L.M."/>
            <person name="Novo M.T."/>
            <person name="Okura V.K."/>
            <person name="Oliveira M.C."/>
            <person name="Oliveira V.R."/>
            <person name="Pereira H.A."/>
            <person name="Rossi A."/>
            <person name="Sena J.A."/>
            <person name="Silva C."/>
            <person name="de Souza R.F."/>
            <person name="Spinola L.A."/>
            <person name="Takita M.A."/>
            <person name="Tamura R.E."/>
            <person name="Teixeira E.C."/>
            <person name="Tezza R.I."/>
            <person name="Trindade dos Santos M."/>
            <person name="Truffi D."/>
            <person name="Tsai S.M."/>
            <person name="White F.F."/>
            <person name="Setubal J.C."/>
            <person name="Kitajima J.P."/>
        </authorList>
    </citation>
    <scope>NUCLEOTIDE SEQUENCE [LARGE SCALE GENOMIC DNA]</scope>
    <source>
        <strain evidence="1 2">306</strain>
    </source>
</reference>
<sequence>MLVGDRCIQAADGLVNRLCLLVAGSARTCHPSMPRVEEGVAMKAPLGSALVAMALLAGCARDVGEQYVGKWVDVKSEKHVLSIEHNGESFIIRDTQPELFGNGVKTRNHPALLTKGVLQVSNGVGTVNYAIDEATGKLSTGDTEYTRVK</sequence>
<dbReference type="KEGG" id="xac:XAC1135"/>
<dbReference type="AlphaFoldDB" id="A0AAI8ES60"/>
<proteinExistence type="predicted"/>
<name>A0AAI8ES60_XANAC</name>
<organism evidence="1 2">
    <name type="scientific">Xanthomonas axonopodis pv. citri (strain 306)</name>
    <dbReference type="NCBI Taxonomy" id="190486"/>
    <lineage>
        <taxon>Bacteria</taxon>
        <taxon>Pseudomonadati</taxon>
        <taxon>Pseudomonadota</taxon>
        <taxon>Gammaproteobacteria</taxon>
        <taxon>Lysobacterales</taxon>
        <taxon>Lysobacteraceae</taxon>
        <taxon>Xanthomonas</taxon>
    </lineage>
</organism>
<dbReference type="Proteomes" id="UP000000576">
    <property type="component" value="Chromosome"/>
</dbReference>
<evidence type="ECO:0000313" key="2">
    <source>
        <dbReference type="Proteomes" id="UP000000576"/>
    </source>
</evidence>